<organism evidence="8 9">
    <name type="scientific">Silvimonas iriomotensis</name>
    <dbReference type="NCBI Taxonomy" id="449662"/>
    <lineage>
        <taxon>Bacteria</taxon>
        <taxon>Pseudomonadati</taxon>
        <taxon>Pseudomonadota</taxon>
        <taxon>Betaproteobacteria</taxon>
        <taxon>Neisseriales</taxon>
        <taxon>Chitinibacteraceae</taxon>
        <taxon>Silvimonas</taxon>
    </lineage>
</organism>
<dbReference type="Proteomes" id="UP000637267">
    <property type="component" value="Unassembled WGS sequence"/>
</dbReference>
<evidence type="ECO:0000259" key="7">
    <source>
        <dbReference type="PROSITE" id="PS50850"/>
    </source>
</evidence>
<dbReference type="InterPro" id="IPR020846">
    <property type="entry name" value="MFS_dom"/>
</dbReference>
<evidence type="ECO:0000256" key="3">
    <source>
        <dbReference type="ARBA" id="ARBA00022692"/>
    </source>
</evidence>
<feature type="transmembrane region" description="Helical" evidence="6">
    <location>
        <begin position="203"/>
        <end position="227"/>
    </location>
</feature>
<dbReference type="PANTHER" id="PTHR43124">
    <property type="entry name" value="PURINE EFFLUX PUMP PBUE"/>
    <property type="match status" value="1"/>
</dbReference>
<evidence type="ECO:0000256" key="6">
    <source>
        <dbReference type="SAM" id="Phobius"/>
    </source>
</evidence>
<evidence type="ECO:0000256" key="5">
    <source>
        <dbReference type="ARBA" id="ARBA00023136"/>
    </source>
</evidence>
<keyword evidence="9" id="KW-1185">Reference proteome</keyword>
<dbReference type="PROSITE" id="PS50850">
    <property type="entry name" value="MFS"/>
    <property type="match status" value="1"/>
</dbReference>
<evidence type="ECO:0000256" key="1">
    <source>
        <dbReference type="ARBA" id="ARBA00004651"/>
    </source>
</evidence>
<feature type="domain" description="Major facilitator superfamily (MFS) profile" evidence="7">
    <location>
        <begin position="4"/>
        <end position="379"/>
    </location>
</feature>
<comment type="subcellular location">
    <subcellularLocation>
        <location evidence="1">Cell membrane</location>
        <topology evidence="1">Multi-pass membrane protein</topology>
    </subcellularLocation>
</comment>
<keyword evidence="2" id="KW-1003">Cell membrane</keyword>
<evidence type="ECO:0000313" key="9">
    <source>
        <dbReference type="Proteomes" id="UP000637267"/>
    </source>
</evidence>
<dbReference type="Gene3D" id="1.20.1250.20">
    <property type="entry name" value="MFS general substrate transporter like domains"/>
    <property type="match status" value="2"/>
</dbReference>
<dbReference type="RefSeq" id="WP_188703373.1">
    <property type="nucleotide sequence ID" value="NZ_BMLX01000001.1"/>
</dbReference>
<proteinExistence type="predicted"/>
<name>A0ABQ2P7G7_9NEIS</name>
<feature type="transmembrane region" description="Helical" evidence="6">
    <location>
        <begin position="239"/>
        <end position="259"/>
    </location>
</feature>
<accession>A0ABQ2P7G7</accession>
<evidence type="ECO:0000256" key="4">
    <source>
        <dbReference type="ARBA" id="ARBA00022989"/>
    </source>
</evidence>
<sequence>MYLALLALAAAAFGIGTTEFVIMGLLPEVAKDFGVSTPAAGMLISGYAIGVTIGAPILAIVTAKWPRKQALVGLMGLFILGNALCALAPGYYALMAARVITAFCHAAFFGIGSVVAADLVPQNKRAQAVALMFTGLTVANIVGVPFGTALGHVLGWRAPFWAVVGIGVLAASALSVWLPQVPTPKGDGILGEFRKIVDTQTQLALLTSTLASVSMFSVVTYIAYILLDVTGFTSTQESWVLLLFGAGITVGGLLGGRLADWKLMRGMAITFFMLALILAVFSWACHYKIPTLVVVFLWGMFSFAVVPAAQVRVIDKAHGAPNLAPTLNQGAFNLGNASGAWLGGAMIGAGFPLSDLPWMGAAVALLAMGVVVFSGLLDRKLVPAAAQG</sequence>
<feature type="transmembrane region" description="Helical" evidence="6">
    <location>
        <begin position="42"/>
        <end position="63"/>
    </location>
</feature>
<feature type="transmembrane region" description="Helical" evidence="6">
    <location>
        <begin position="330"/>
        <end position="351"/>
    </location>
</feature>
<dbReference type="InterPro" id="IPR050189">
    <property type="entry name" value="MFS_Efflux_Transporters"/>
</dbReference>
<dbReference type="InterPro" id="IPR036259">
    <property type="entry name" value="MFS_trans_sf"/>
</dbReference>
<feature type="transmembrane region" description="Helical" evidence="6">
    <location>
        <begin position="266"/>
        <end position="283"/>
    </location>
</feature>
<feature type="transmembrane region" description="Helical" evidence="6">
    <location>
        <begin position="99"/>
        <end position="117"/>
    </location>
</feature>
<keyword evidence="4 6" id="KW-1133">Transmembrane helix</keyword>
<feature type="transmembrane region" description="Helical" evidence="6">
    <location>
        <begin position="160"/>
        <end position="178"/>
    </location>
</feature>
<keyword evidence="3 6" id="KW-0812">Transmembrane</keyword>
<reference evidence="9" key="1">
    <citation type="journal article" date="2019" name="Int. J. Syst. Evol. Microbiol.">
        <title>The Global Catalogue of Microorganisms (GCM) 10K type strain sequencing project: providing services to taxonomists for standard genome sequencing and annotation.</title>
        <authorList>
            <consortium name="The Broad Institute Genomics Platform"/>
            <consortium name="The Broad Institute Genome Sequencing Center for Infectious Disease"/>
            <person name="Wu L."/>
            <person name="Ma J."/>
        </authorList>
    </citation>
    <scope>NUCLEOTIDE SEQUENCE [LARGE SCALE GENOMIC DNA]</scope>
    <source>
        <strain evidence="9">CGMCC 1.8859</strain>
    </source>
</reference>
<comment type="caution">
    <text evidence="8">The sequence shown here is derived from an EMBL/GenBank/DDBJ whole genome shotgun (WGS) entry which is preliminary data.</text>
</comment>
<evidence type="ECO:0000313" key="8">
    <source>
        <dbReference type="EMBL" id="GGP19871.1"/>
    </source>
</evidence>
<evidence type="ECO:0000256" key="2">
    <source>
        <dbReference type="ARBA" id="ARBA00022475"/>
    </source>
</evidence>
<gene>
    <name evidence="8" type="ORF">GCM10010970_12760</name>
</gene>
<dbReference type="CDD" id="cd17324">
    <property type="entry name" value="MFS_NepI_like"/>
    <property type="match status" value="1"/>
</dbReference>
<dbReference type="EMBL" id="BMLX01000001">
    <property type="protein sequence ID" value="GGP19871.1"/>
    <property type="molecule type" value="Genomic_DNA"/>
</dbReference>
<feature type="transmembrane region" description="Helical" evidence="6">
    <location>
        <begin position="129"/>
        <end position="154"/>
    </location>
</feature>
<feature type="transmembrane region" description="Helical" evidence="6">
    <location>
        <begin position="70"/>
        <end position="93"/>
    </location>
</feature>
<dbReference type="PANTHER" id="PTHR43124:SF8">
    <property type="entry name" value="INNER MEMBRANE TRANSPORT PROTEIN YDHP"/>
    <property type="match status" value="1"/>
</dbReference>
<protein>
    <submittedName>
        <fullName evidence="8">MFS transporter</fullName>
    </submittedName>
</protein>
<feature type="transmembrane region" description="Helical" evidence="6">
    <location>
        <begin position="289"/>
        <end position="309"/>
    </location>
</feature>
<dbReference type="SUPFAM" id="SSF103473">
    <property type="entry name" value="MFS general substrate transporter"/>
    <property type="match status" value="1"/>
</dbReference>
<dbReference type="InterPro" id="IPR011701">
    <property type="entry name" value="MFS"/>
</dbReference>
<keyword evidence="5 6" id="KW-0472">Membrane</keyword>
<dbReference type="Pfam" id="PF07690">
    <property type="entry name" value="MFS_1"/>
    <property type="match status" value="1"/>
</dbReference>
<feature type="transmembrane region" description="Helical" evidence="6">
    <location>
        <begin position="357"/>
        <end position="377"/>
    </location>
</feature>